<reference evidence="1" key="2">
    <citation type="submission" date="2013-09" db="EMBL/GenBank/DDBJ databases">
        <title>Draft genome sequence of Alistipes putredinis (DSM 17216).</title>
        <authorList>
            <person name="Sudarsanam P."/>
            <person name="Ley R."/>
            <person name="Guruge J."/>
            <person name="Turnbaugh P.J."/>
            <person name="Mahowald M."/>
            <person name="Liep D."/>
            <person name="Gordon J."/>
        </authorList>
    </citation>
    <scope>NUCLEOTIDE SEQUENCE</scope>
    <source>
        <strain evidence="1">DSM 17216</strain>
    </source>
</reference>
<accession>B0MZ17</accession>
<organism evidence="1 2">
    <name type="scientific">Alistipes putredinis DSM 17216</name>
    <dbReference type="NCBI Taxonomy" id="445970"/>
    <lineage>
        <taxon>Bacteria</taxon>
        <taxon>Pseudomonadati</taxon>
        <taxon>Bacteroidota</taxon>
        <taxon>Bacteroidia</taxon>
        <taxon>Bacteroidales</taxon>
        <taxon>Rikenellaceae</taxon>
        <taxon>Alistipes</taxon>
    </lineage>
</organism>
<proteinExistence type="predicted"/>
<dbReference type="Proteomes" id="UP000005819">
    <property type="component" value="Unassembled WGS sequence"/>
</dbReference>
<gene>
    <name evidence="1" type="ORF">ALIPUT_02387</name>
</gene>
<evidence type="ECO:0000313" key="1">
    <source>
        <dbReference type="EMBL" id="EDS02853.1"/>
    </source>
</evidence>
<protein>
    <submittedName>
        <fullName evidence="1">Uncharacterized protein</fullName>
    </submittedName>
</protein>
<reference evidence="1" key="1">
    <citation type="submission" date="2007-10" db="EMBL/GenBank/DDBJ databases">
        <authorList>
            <person name="Fulton L."/>
            <person name="Clifton S."/>
            <person name="Fulton B."/>
            <person name="Xu J."/>
            <person name="Minx P."/>
            <person name="Pepin K.H."/>
            <person name="Johnson M."/>
            <person name="Thiruvilangam P."/>
            <person name="Bhonagiri V."/>
            <person name="Nash W.E."/>
            <person name="Mardis E.R."/>
            <person name="Wilson R.K."/>
        </authorList>
    </citation>
    <scope>NUCLEOTIDE SEQUENCE [LARGE SCALE GENOMIC DNA]</scope>
    <source>
        <strain evidence="1">DSM 17216</strain>
    </source>
</reference>
<comment type="caution">
    <text evidence="1">The sequence shown here is derived from an EMBL/GenBank/DDBJ whole genome shotgun (WGS) entry which is preliminary data.</text>
</comment>
<dbReference type="EMBL" id="ABFK02000020">
    <property type="protein sequence ID" value="EDS02853.1"/>
    <property type="molecule type" value="Genomic_DNA"/>
</dbReference>
<dbReference type="HOGENOM" id="CLU_3228686_0_0_10"/>
<name>B0MZ17_9BACT</name>
<evidence type="ECO:0000313" key="2">
    <source>
        <dbReference type="Proteomes" id="UP000005819"/>
    </source>
</evidence>
<sequence>MQIYELLPYKKMKSKYFFTLRQKTGLKSPVIPFLQCQSTLLSA</sequence>
<dbReference type="AlphaFoldDB" id="B0MZ17"/>
<keyword evidence="2" id="KW-1185">Reference proteome</keyword>